<gene>
    <name evidence="1" type="ORF">HINF_LOCUS41159</name>
    <name evidence="2" type="ORF">HINF_LOCUS52634</name>
</gene>
<dbReference type="EMBL" id="CAXDID020000263">
    <property type="protein sequence ID" value="CAL6066723.1"/>
    <property type="molecule type" value="Genomic_DNA"/>
</dbReference>
<protein>
    <submittedName>
        <fullName evidence="2">Hypothetical_protein</fullName>
    </submittedName>
</protein>
<dbReference type="EMBL" id="CATOUU010000839">
    <property type="protein sequence ID" value="CAI9953514.1"/>
    <property type="molecule type" value="Genomic_DNA"/>
</dbReference>
<proteinExistence type="predicted"/>
<evidence type="ECO:0000313" key="3">
    <source>
        <dbReference type="Proteomes" id="UP001642409"/>
    </source>
</evidence>
<comment type="caution">
    <text evidence="1">The sequence shown here is derived from an EMBL/GenBank/DDBJ whole genome shotgun (WGS) entry which is preliminary data.</text>
</comment>
<accession>A0AA86UF72</accession>
<reference evidence="2 3" key="2">
    <citation type="submission" date="2024-07" db="EMBL/GenBank/DDBJ databases">
        <authorList>
            <person name="Akdeniz Z."/>
        </authorList>
    </citation>
    <scope>NUCLEOTIDE SEQUENCE [LARGE SCALE GENOMIC DNA]</scope>
</reference>
<organism evidence="1">
    <name type="scientific">Hexamita inflata</name>
    <dbReference type="NCBI Taxonomy" id="28002"/>
    <lineage>
        <taxon>Eukaryota</taxon>
        <taxon>Metamonada</taxon>
        <taxon>Diplomonadida</taxon>
        <taxon>Hexamitidae</taxon>
        <taxon>Hexamitinae</taxon>
        <taxon>Hexamita</taxon>
    </lineage>
</organism>
<sequence length="250" mass="29639">MVQTIRFTLFRRGTRRLFTTLKSPLANTHIGIVFCLNSVATATIAETHNGYCVILATYRCAILTIYRFYVTFTNNTKIHCQKQFYSQIQFKVVNNLLNFECQLEICSHYIICDHNSFQRFCQNNSYRKIWCSYFEIGIANATQQERARVSVCETNMSDIVVLQITDFVHKKLIQILKRPLNYFNVFELSYHLVSFICFARRKITQYAKTPMFTYKERNLSDYQLDFYILQYVASFRPKCSRYIKIEAFTV</sequence>
<name>A0AA86UF72_9EUKA</name>
<evidence type="ECO:0000313" key="2">
    <source>
        <dbReference type="EMBL" id="CAL6066723.1"/>
    </source>
</evidence>
<keyword evidence="3" id="KW-1185">Reference proteome</keyword>
<dbReference type="Proteomes" id="UP001642409">
    <property type="component" value="Unassembled WGS sequence"/>
</dbReference>
<evidence type="ECO:0000313" key="1">
    <source>
        <dbReference type="EMBL" id="CAI9953514.1"/>
    </source>
</evidence>
<dbReference type="AlphaFoldDB" id="A0AA86UF72"/>
<reference evidence="1" key="1">
    <citation type="submission" date="2023-06" db="EMBL/GenBank/DDBJ databases">
        <authorList>
            <person name="Kurt Z."/>
        </authorList>
    </citation>
    <scope>NUCLEOTIDE SEQUENCE</scope>
</reference>